<evidence type="ECO:0000313" key="3">
    <source>
        <dbReference type="Proteomes" id="UP001490330"/>
    </source>
</evidence>
<feature type="transmembrane region" description="Helical" evidence="1">
    <location>
        <begin position="21"/>
        <end position="45"/>
    </location>
</feature>
<organism evidence="2 3">
    <name type="scientific">Streptomyces flaveolus</name>
    <dbReference type="NCBI Taxonomy" id="67297"/>
    <lineage>
        <taxon>Bacteria</taxon>
        <taxon>Bacillati</taxon>
        <taxon>Actinomycetota</taxon>
        <taxon>Actinomycetes</taxon>
        <taxon>Kitasatosporales</taxon>
        <taxon>Streptomycetaceae</taxon>
        <taxon>Streptomyces</taxon>
    </lineage>
</organism>
<feature type="transmembrane region" description="Helical" evidence="1">
    <location>
        <begin position="149"/>
        <end position="171"/>
    </location>
</feature>
<comment type="caution">
    <text evidence="2">The sequence shown here is derived from an EMBL/GenBank/DDBJ whole genome shotgun (WGS) entry which is preliminary data.</text>
</comment>
<evidence type="ECO:0000256" key="1">
    <source>
        <dbReference type="SAM" id="Phobius"/>
    </source>
</evidence>
<dbReference type="PANTHER" id="PTHR42305:SF1">
    <property type="entry name" value="MEMBRANE PROTEIN RV1733C-RELATED"/>
    <property type="match status" value="1"/>
</dbReference>
<name>A0ABV1VS62_9ACTN</name>
<dbReference type="EMBL" id="JBEPCV010000063">
    <property type="protein sequence ID" value="MER6909336.1"/>
    <property type="molecule type" value="Genomic_DNA"/>
</dbReference>
<keyword evidence="1" id="KW-1133">Transmembrane helix</keyword>
<protein>
    <recommendedName>
        <fullName evidence="4">Transmembrane protein</fullName>
    </recommendedName>
</protein>
<evidence type="ECO:0000313" key="2">
    <source>
        <dbReference type="EMBL" id="MER6909336.1"/>
    </source>
</evidence>
<evidence type="ECO:0008006" key="4">
    <source>
        <dbReference type="Google" id="ProtNLM"/>
    </source>
</evidence>
<gene>
    <name evidence="2" type="ORF">ABT322_37550</name>
</gene>
<accession>A0ABV1VS62</accession>
<sequence>MRAISGLWRWRHNPLRRTTDLVEAWVALAGLLLILLVAPLTGALVGGAAQDVLQRSVRAQQESRHQVTASVVRELKRSPFDVDPEGVSAGDLRNRVLARWEAADGSEHSGSVLAGLRDPHPGDHFRIWTDEQGRLVARPLDPATATTHAALAGVGAALATAVLVEAGRRIVVWRMVRRRYDRWEQEWDRAGPDWGRTGAGS</sequence>
<keyword evidence="1" id="KW-0472">Membrane</keyword>
<dbReference type="PANTHER" id="PTHR42305">
    <property type="entry name" value="MEMBRANE PROTEIN RV1733C-RELATED"/>
    <property type="match status" value="1"/>
</dbReference>
<keyword evidence="3" id="KW-1185">Reference proteome</keyword>
<dbReference type="Proteomes" id="UP001490330">
    <property type="component" value="Unassembled WGS sequence"/>
</dbReference>
<proteinExistence type="predicted"/>
<reference evidence="2 3" key="1">
    <citation type="submission" date="2024-06" db="EMBL/GenBank/DDBJ databases">
        <title>The Natural Products Discovery Center: Release of the First 8490 Sequenced Strains for Exploring Actinobacteria Biosynthetic Diversity.</title>
        <authorList>
            <person name="Kalkreuter E."/>
            <person name="Kautsar S.A."/>
            <person name="Yang D."/>
            <person name="Bader C.D."/>
            <person name="Teijaro C.N."/>
            <person name="Fluegel L."/>
            <person name="Davis C.M."/>
            <person name="Simpson J.R."/>
            <person name="Lauterbach L."/>
            <person name="Steele A.D."/>
            <person name="Gui C."/>
            <person name="Meng S."/>
            <person name="Li G."/>
            <person name="Viehrig K."/>
            <person name="Ye F."/>
            <person name="Su P."/>
            <person name="Kiefer A.F."/>
            <person name="Nichols A."/>
            <person name="Cepeda A.J."/>
            <person name="Yan W."/>
            <person name="Fan B."/>
            <person name="Jiang Y."/>
            <person name="Adhikari A."/>
            <person name="Zheng C.-J."/>
            <person name="Schuster L."/>
            <person name="Cowan T.M."/>
            <person name="Smanski M.J."/>
            <person name="Chevrette M.G."/>
            <person name="De Carvalho L.P.S."/>
            <person name="Shen B."/>
        </authorList>
    </citation>
    <scope>NUCLEOTIDE SEQUENCE [LARGE SCALE GENOMIC DNA]</scope>
    <source>
        <strain evidence="2 3">NPDC000632</strain>
    </source>
</reference>
<dbReference type="RefSeq" id="WP_350724798.1">
    <property type="nucleotide sequence ID" value="NZ_JBEPCO010000060.1"/>
</dbReference>
<dbReference type="InterPro" id="IPR039708">
    <property type="entry name" value="MT1774/Rv1733c-like"/>
</dbReference>
<keyword evidence="1" id="KW-0812">Transmembrane</keyword>